<evidence type="ECO:0000313" key="9">
    <source>
        <dbReference type="Proteomes" id="UP000832011"/>
    </source>
</evidence>
<protein>
    <submittedName>
        <fullName evidence="8">C-type cytochrome</fullName>
    </submittedName>
</protein>
<dbReference type="Proteomes" id="UP000832011">
    <property type="component" value="Chromosome"/>
</dbReference>
<dbReference type="RefSeq" id="WP_058356775.1">
    <property type="nucleotide sequence ID" value="NZ_CABKVG010000009.1"/>
</dbReference>
<dbReference type="Pfam" id="PF00034">
    <property type="entry name" value="Cytochrom_C"/>
    <property type="match status" value="1"/>
</dbReference>
<dbReference type="PROSITE" id="PS51007">
    <property type="entry name" value="CYTC"/>
    <property type="match status" value="1"/>
</dbReference>
<proteinExistence type="predicted"/>
<accession>A0ABY4DXV3</accession>
<sequence length="298" mass="32503">MKHPLFALVRGILPVCLALAACSETPTAATPQQFAVKVAKEVVKSDYQVPSVADVKGHSNEELIRYGGRLLNETKRLLPNNVGASMNCNSCHIANGKEQKGAPYVNANLTYPQKMPRAGKMVDLAMRINGCFQRSMNGKPLDVNSKEMQAMLAYMAWLSEGLPKKAKIDFDAGGKIDESLVPNPERGKLLYAQQCVSCHGDNGQGSKDARGNVVFPPLWGEESFNIGAGMARTYKAAAFLRDNMPMSVQKNGAWGQGGVLSDQDAVDIAEYFTHQPRPDFAGKVKDWPEGNKPKDARY</sequence>
<dbReference type="PANTHER" id="PTHR35008">
    <property type="entry name" value="BLL4482 PROTEIN-RELATED"/>
    <property type="match status" value="1"/>
</dbReference>
<dbReference type="InterPro" id="IPR051459">
    <property type="entry name" value="Cytochrome_c-type_DH"/>
</dbReference>
<feature type="chain" id="PRO_5047036465" evidence="6">
    <location>
        <begin position="21"/>
        <end position="298"/>
    </location>
</feature>
<evidence type="ECO:0000256" key="3">
    <source>
        <dbReference type="ARBA" id="ARBA00023004"/>
    </source>
</evidence>
<dbReference type="SUPFAM" id="SSF46626">
    <property type="entry name" value="Cytochrome c"/>
    <property type="match status" value="2"/>
</dbReference>
<reference evidence="8 9" key="1">
    <citation type="journal article" date="2022" name="Res Sq">
        <title>Evolution of multicellular longitudinally dividing oral cavity symbionts (Neisseriaceae).</title>
        <authorList>
            <person name="Nyongesa S."/>
            <person name="Weber P."/>
            <person name="Bernet E."/>
            <person name="Pullido F."/>
            <person name="Nieckarz M."/>
            <person name="Delaby M."/>
            <person name="Nieves C."/>
            <person name="Viehboeck T."/>
            <person name="Krause N."/>
            <person name="Rivera-Millot A."/>
            <person name="Nakamura A."/>
            <person name="Vischer N."/>
            <person name="VanNieuwenhze M."/>
            <person name="Brun Y."/>
            <person name="Cava F."/>
            <person name="Bulgheresi S."/>
            <person name="Veyrier F."/>
        </authorList>
    </citation>
    <scope>NUCLEOTIDE SEQUENCE [LARGE SCALE GENOMIC DNA]</scope>
    <source>
        <strain evidence="8 9">SN4</strain>
    </source>
</reference>
<keyword evidence="6" id="KW-0732">Signal</keyword>
<dbReference type="Pfam" id="PF21342">
    <property type="entry name" value="SoxA-TsdA_cyt-c"/>
    <property type="match status" value="1"/>
</dbReference>
<gene>
    <name evidence="8" type="ORF">LVJ82_09780</name>
</gene>
<keyword evidence="2 4" id="KW-0479">Metal-binding</keyword>
<evidence type="ECO:0000256" key="4">
    <source>
        <dbReference type="PROSITE-ProRule" id="PRU00433"/>
    </source>
</evidence>
<evidence type="ECO:0000313" key="8">
    <source>
        <dbReference type="EMBL" id="UOO87784.1"/>
    </source>
</evidence>
<name>A0ABY4DXV3_9NEIS</name>
<dbReference type="EMBL" id="CP091511">
    <property type="protein sequence ID" value="UOO87784.1"/>
    <property type="molecule type" value="Genomic_DNA"/>
</dbReference>
<dbReference type="PROSITE" id="PS51257">
    <property type="entry name" value="PROKAR_LIPOPROTEIN"/>
    <property type="match status" value="1"/>
</dbReference>
<evidence type="ECO:0000256" key="5">
    <source>
        <dbReference type="SAM" id="MobiDB-lite"/>
    </source>
</evidence>
<dbReference type="InterPro" id="IPR036909">
    <property type="entry name" value="Cyt_c-like_dom_sf"/>
</dbReference>
<dbReference type="Gene3D" id="1.10.760.10">
    <property type="entry name" value="Cytochrome c-like domain"/>
    <property type="match status" value="2"/>
</dbReference>
<feature type="domain" description="Cytochrome c" evidence="7">
    <location>
        <begin position="182"/>
        <end position="276"/>
    </location>
</feature>
<keyword evidence="3 4" id="KW-0408">Iron</keyword>
<dbReference type="PANTHER" id="PTHR35008:SF4">
    <property type="entry name" value="BLL4482 PROTEIN"/>
    <property type="match status" value="1"/>
</dbReference>
<dbReference type="InterPro" id="IPR009056">
    <property type="entry name" value="Cyt_c-like_dom"/>
</dbReference>
<evidence type="ECO:0000256" key="6">
    <source>
        <dbReference type="SAM" id="SignalP"/>
    </source>
</evidence>
<evidence type="ECO:0000256" key="2">
    <source>
        <dbReference type="ARBA" id="ARBA00022723"/>
    </source>
</evidence>
<feature type="signal peptide" evidence="6">
    <location>
        <begin position="1"/>
        <end position="20"/>
    </location>
</feature>
<keyword evidence="9" id="KW-1185">Reference proteome</keyword>
<keyword evidence="1 4" id="KW-0349">Heme</keyword>
<evidence type="ECO:0000256" key="1">
    <source>
        <dbReference type="ARBA" id="ARBA00022617"/>
    </source>
</evidence>
<evidence type="ECO:0000259" key="7">
    <source>
        <dbReference type="PROSITE" id="PS51007"/>
    </source>
</evidence>
<feature type="region of interest" description="Disordered" evidence="5">
    <location>
        <begin position="278"/>
        <end position="298"/>
    </location>
</feature>
<organism evidence="8 9">
    <name type="scientific">Vitreoscilla massiliensis</name>
    <dbReference type="NCBI Taxonomy" id="1689272"/>
    <lineage>
        <taxon>Bacteria</taxon>
        <taxon>Pseudomonadati</taxon>
        <taxon>Pseudomonadota</taxon>
        <taxon>Betaproteobacteria</taxon>
        <taxon>Neisseriales</taxon>
        <taxon>Neisseriaceae</taxon>
        <taxon>Vitreoscilla</taxon>
    </lineage>
</organism>